<feature type="transmembrane region" description="Helical" evidence="1">
    <location>
        <begin position="168"/>
        <end position="188"/>
    </location>
</feature>
<keyword evidence="1" id="KW-0812">Transmembrane</keyword>
<dbReference type="InterPro" id="IPR023213">
    <property type="entry name" value="CAT-like_dom_sf"/>
</dbReference>
<proteinExistence type="predicted"/>
<dbReference type="EMBL" id="CAJPWZ010002772">
    <property type="protein sequence ID" value="CAG2245468.1"/>
    <property type="molecule type" value="Genomic_DNA"/>
</dbReference>
<protein>
    <submittedName>
        <fullName evidence="2">DYNC1LI</fullName>
    </submittedName>
</protein>
<keyword evidence="1" id="KW-0472">Membrane</keyword>
<evidence type="ECO:0000313" key="3">
    <source>
        <dbReference type="Proteomes" id="UP000683360"/>
    </source>
</evidence>
<evidence type="ECO:0000313" key="2">
    <source>
        <dbReference type="EMBL" id="CAG2245468.1"/>
    </source>
</evidence>
<organism evidence="2 3">
    <name type="scientific">Mytilus edulis</name>
    <name type="common">Blue mussel</name>
    <dbReference type="NCBI Taxonomy" id="6550"/>
    <lineage>
        <taxon>Eukaryota</taxon>
        <taxon>Metazoa</taxon>
        <taxon>Spiralia</taxon>
        <taxon>Lophotrochozoa</taxon>
        <taxon>Mollusca</taxon>
        <taxon>Bivalvia</taxon>
        <taxon>Autobranchia</taxon>
        <taxon>Pteriomorphia</taxon>
        <taxon>Mytilida</taxon>
        <taxon>Mytiloidea</taxon>
        <taxon>Mytilidae</taxon>
        <taxon>Mytilinae</taxon>
        <taxon>Mytilus</taxon>
    </lineage>
</organism>
<keyword evidence="3" id="KW-1185">Reference proteome</keyword>
<gene>
    <name evidence="2" type="ORF">MEDL_57476</name>
</gene>
<dbReference type="Proteomes" id="UP000683360">
    <property type="component" value="Unassembled WGS sequence"/>
</dbReference>
<comment type="caution">
    <text evidence="2">The sequence shown here is derived from an EMBL/GenBank/DDBJ whole genome shotgun (WGS) entry which is preliminary data.</text>
</comment>
<reference evidence="2" key="1">
    <citation type="submission" date="2021-03" db="EMBL/GenBank/DDBJ databases">
        <authorList>
            <person name="Bekaert M."/>
        </authorList>
    </citation>
    <scope>NUCLEOTIDE SEQUENCE</scope>
</reference>
<dbReference type="SUPFAM" id="SSF52777">
    <property type="entry name" value="CoA-dependent acyltransferases"/>
    <property type="match status" value="1"/>
</dbReference>
<dbReference type="Gene3D" id="3.30.559.10">
    <property type="entry name" value="Chloramphenicol acetyltransferase-like domain"/>
    <property type="match status" value="1"/>
</dbReference>
<evidence type="ECO:0000256" key="1">
    <source>
        <dbReference type="SAM" id="Phobius"/>
    </source>
</evidence>
<name>A0A8S3UHB6_MYTED</name>
<dbReference type="AlphaFoldDB" id="A0A8S3UHB6"/>
<accession>A0A8S3UHB6</accession>
<keyword evidence="1" id="KW-1133">Transmembrane helix</keyword>
<sequence>MKSDLVRLRFQKLNFLDNTPNESIDSATSNDELLDVLQSPVIERIPKITNIVLRIASDALALDASMMKKRHLEVPTRLADIDMWKNVLHQVHERHVTLRTLLLPDQNARFGIVKHIVKPEDAFVDFRVVPLHELEHDGKLPPDITQYLFNPSKDFPMRVMFAKDEKMCFVRIVFSQLLLDITSILIVVNDLSGFENP</sequence>